<dbReference type="SUPFAM" id="SSF54826">
    <property type="entry name" value="Enolase N-terminal domain-like"/>
    <property type="match status" value="1"/>
</dbReference>
<dbReference type="AlphaFoldDB" id="A0A6N2KGH6"/>
<sequence>MIKASEACQLLKNSSSMKLGLALERVSEILPGHEFASVRAGVEMALIDAVAKSISVPLWILFGGASDCITTDITIPIVSPAEAAELGLQSIGNKIPNFKVEGGKEP</sequence>
<dbReference type="GO" id="GO:0046872">
    <property type="term" value="F:metal ion binding"/>
    <property type="evidence" value="ECO:0007669"/>
    <property type="project" value="UniProtKB-KW"/>
</dbReference>
<dbReference type="PANTHER" id="PTHR48073">
    <property type="entry name" value="O-SUCCINYLBENZOATE SYNTHASE-RELATED"/>
    <property type="match status" value="1"/>
</dbReference>
<evidence type="ECO:0000313" key="2">
    <source>
        <dbReference type="EMBL" id="VFU25353.1"/>
    </source>
</evidence>
<accession>A0A6N2KGH6</accession>
<dbReference type="Gene3D" id="3.30.390.10">
    <property type="entry name" value="Enolase-like, N-terminal domain"/>
    <property type="match status" value="1"/>
</dbReference>
<keyword evidence="1" id="KW-0479">Metal-binding</keyword>
<organism evidence="2">
    <name type="scientific">Salix viminalis</name>
    <name type="common">Common osier</name>
    <name type="synonym">Basket willow</name>
    <dbReference type="NCBI Taxonomy" id="40686"/>
    <lineage>
        <taxon>Eukaryota</taxon>
        <taxon>Viridiplantae</taxon>
        <taxon>Streptophyta</taxon>
        <taxon>Embryophyta</taxon>
        <taxon>Tracheophyta</taxon>
        <taxon>Spermatophyta</taxon>
        <taxon>Magnoliopsida</taxon>
        <taxon>eudicotyledons</taxon>
        <taxon>Gunneridae</taxon>
        <taxon>Pentapetalae</taxon>
        <taxon>rosids</taxon>
        <taxon>fabids</taxon>
        <taxon>Malpighiales</taxon>
        <taxon>Salicaceae</taxon>
        <taxon>Saliceae</taxon>
        <taxon>Salix</taxon>
    </lineage>
</organism>
<evidence type="ECO:0000256" key="1">
    <source>
        <dbReference type="ARBA" id="ARBA00022723"/>
    </source>
</evidence>
<name>A0A6N2KGH6_SALVM</name>
<dbReference type="InterPro" id="IPR029017">
    <property type="entry name" value="Enolase-like_N"/>
</dbReference>
<dbReference type="EMBL" id="CAADRP010000224">
    <property type="protein sequence ID" value="VFU25353.1"/>
    <property type="molecule type" value="Genomic_DNA"/>
</dbReference>
<reference evidence="2" key="1">
    <citation type="submission" date="2019-03" db="EMBL/GenBank/DDBJ databases">
        <authorList>
            <person name="Mank J."/>
            <person name="Almeida P."/>
        </authorList>
    </citation>
    <scope>NUCLEOTIDE SEQUENCE</scope>
    <source>
        <strain evidence="2">78183</strain>
    </source>
</reference>
<dbReference type="PANTHER" id="PTHR48073:SF2">
    <property type="entry name" value="O-SUCCINYLBENZOATE SYNTHASE"/>
    <property type="match status" value="1"/>
</dbReference>
<dbReference type="Gene3D" id="3.20.20.120">
    <property type="entry name" value="Enolase-like C-terminal domain"/>
    <property type="match status" value="1"/>
</dbReference>
<gene>
    <name evidence="2" type="ORF">SVIM_LOCUS58065</name>
</gene>
<protein>
    <submittedName>
        <fullName evidence="2">Uncharacterized protein</fullName>
    </submittedName>
</protein>
<dbReference type="InterPro" id="IPR036849">
    <property type="entry name" value="Enolase-like_C_sf"/>
</dbReference>
<proteinExistence type="predicted"/>